<dbReference type="Pfam" id="PF09367">
    <property type="entry name" value="CpeS"/>
    <property type="match status" value="1"/>
</dbReference>
<dbReference type="InterPro" id="IPR012674">
    <property type="entry name" value="Calycin"/>
</dbReference>
<dbReference type="GO" id="GO:0016829">
    <property type="term" value="F:lyase activity"/>
    <property type="evidence" value="ECO:0007669"/>
    <property type="project" value="UniProtKB-KW"/>
</dbReference>
<evidence type="ECO:0000256" key="3">
    <source>
        <dbReference type="HAMAP-Rule" id="MF_01459"/>
    </source>
</evidence>
<dbReference type="HAMAP" id="MF_01459">
    <property type="entry name" value="Chrphore_lyase_CpxS"/>
    <property type="match status" value="1"/>
</dbReference>
<evidence type="ECO:0000256" key="1">
    <source>
        <dbReference type="ARBA" id="ARBA00010681"/>
    </source>
</evidence>
<dbReference type="CDD" id="cd16339">
    <property type="entry name" value="CpcS"/>
    <property type="match status" value="1"/>
</dbReference>
<organism evidence="4 5">
    <name type="scientific">Pseudanabaena frigida</name>
    <dbReference type="NCBI Taxonomy" id="945775"/>
    <lineage>
        <taxon>Bacteria</taxon>
        <taxon>Bacillati</taxon>
        <taxon>Cyanobacteriota</taxon>
        <taxon>Cyanophyceae</taxon>
        <taxon>Pseudanabaenales</taxon>
        <taxon>Pseudanabaenaceae</taxon>
        <taxon>Pseudanabaena</taxon>
    </lineage>
</organism>
<reference evidence="4 5" key="1">
    <citation type="submission" date="2018-04" db="EMBL/GenBank/DDBJ databases">
        <authorList>
            <person name="Go L.Y."/>
            <person name="Mitchell J.A."/>
        </authorList>
    </citation>
    <scope>NUCLEOTIDE SEQUENCE [LARGE SCALE GENOMIC DNA]</scope>
    <source>
        <strain evidence="4">ULC066bin1</strain>
    </source>
</reference>
<dbReference type="EC" id="4.-.-.-" evidence="3"/>
<comment type="similarity">
    <text evidence="1 3">Belongs to the CpcS/CpeS biliprotein lyase family.</text>
</comment>
<proteinExistence type="inferred from homology"/>
<evidence type="ECO:0000313" key="5">
    <source>
        <dbReference type="Proteomes" id="UP000249467"/>
    </source>
</evidence>
<dbReference type="EMBL" id="QBML01000036">
    <property type="protein sequence ID" value="PZO36854.1"/>
    <property type="molecule type" value="Genomic_DNA"/>
</dbReference>
<accession>A0A2W4VVK0</accession>
<evidence type="ECO:0000256" key="2">
    <source>
        <dbReference type="ARBA" id="ARBA00023239"/>
    </source>
</evidence>
<dbReference type="GO" id="GO:0017006">
    <property type="term" value="P:protein-tetrapyrrole linkage"/>
    <property type="evidence" value="ECO:0007669"/>
    <property type="project" value="UniProtKB-UniRule"/>
</dbReference>
<evidence type="ECO:0000313" key="4">
    <source>
        <dbReference type="EMBL" id="PZO36854.1"/>
    </source>
</evidence>
<comment type="caution">
    <text evidence="4">The sequence shown here is derived from an EMBL/GenBank/DDBJ whole genome shotgun (WGS) entry which is preliminary data.</text>
</comment>
<dbReference type="Gene3D" id="2.40.128.20">
    <property type="match status" value="1"/>
</dbReference>
<comment type="function">
    <text evidence="3">Covalently attaches a chromophore to Cys residue(s) of phycobiliproteins.</text>
</comment>
<dbReference type="AlphaFoldDB" id="A0A2W4VVK0"/>
<dbReference type="Proteomes" id="UP000249467">
    <property type="component" value="Unassembled WGS sequence"/>
</dbReference>
<name>A0A2W4VVK0_9CYAN</name>
<sequence length="173" mass="19466">MDIHQFLELFVGRWRSQRSDHQFGEGNGSDARSLIEITALELDDPELIAICEKHDVDPNLAIHPMKFSWEEESLSSNKPKGNVLFVPIPNDVATPQKGSILSGQNKGLYELGSDESLAIQTLTAQGAIEERIWYGNPNLRFRVATLLQKNNSQDPRVQRSTFYSEIRSAMPKA</sequence>
<keyword evidence="2 3" id="KW-0456">Lyase</keyword>
<protein>
    <recommendedName>
        <fullName evidence="3">Chromophore lyase CpcS/CpeS</fullName>
        <ecNumber evidence="3">4.-.-.-</ecNumber>
    </recommendedName>
</protein>
<gene>
    <name evidence="3" type="primary">cpcS</name>
    <name evidence="4" type="ORF">DCF19_20185</name>
</gene>
<dbReference type="InterPro" id="IPR018536">
    <property type="entry name" value="CpcS/CpeS"/>
</dbReference>
<reference evidence="4 5" key="2">
    <citation type="submission" date="2018-06" db="EMBL/GenBank/DDBJ databases">
        <title>Metagenomic assembly of (sub)arctic Cyanobacteria and their associated microbiome from non-axenic cultures.</title>
        <authorList>
            <person name="Baurain D."/>
        </authorList>
    </citation>
    <scope>NUCLEOTIDE SEQUENCE [LARGE SCALE GENOMIC DNA]</scope>
    <source>
        <strain evidence="4">ULC066bin1</strain>
    </source>
</reference>